<evidence type="ECO:0000313" key="2">
    <source>
        <dbReference type="EMBL" id="ANF95799.1"/>
    </source>
</evidence>
<keyword evidence="1" id="KW-0812">Transmembrane</keyword>
<evidence type="ECO:0000256" key="1">
    <source>
        <dbReference type="SAM" id="Phobius"/>
    </source>
</evidence>
<protein>
    <submittedName>
        <fullName evidence="2">Uncharacterized protein</fullName>
    </submittedName>
</protein>
<dbReference type="OrthoDB" id="2657477at2"/>
<feature type="transmembrane region" description="Helical" evidence="1">
    <location>
        <begin position="6"/>
        <end position="27"/>
    </location>
</feature>
<dbReference type="AlphaFoldDB" id="A0A172ZE48"/>
<reference evidence="2 3" key="2">
    <citation type="journal article" date="2016" name="Int. J. Syst. Evol. Microbiol.">
        <title>Paenibacillus bovis sp. nov., isolated from raw yak (Bos grunniens) milk.</title>
        <authorList>
            <person name="Gao C."/>
            <person name="Han J."/>
            <person name="Liu Z."/>
            <person name="Xu X."/>
            <person name="Hang F."/>
            <person name="Wu Z."/>
        </authorList>
    </citation>
    <scope>NUCLEOTIDE SEQUENCE [LARGE SCALE GENOMIC DNA]</scope>
    <source>
        <strain evidence="2 3">BD3526</strain>
    </source>
</reference>
<feature type="transmembrane region" description="Helical" evidence="1">
    <location>
        <begin position="61"/>
        <end position="76"/>
    </location>
</feature>
<proteinExistence type="predicted"/>
<name>A0A172ZE48_9BACL</name>
<sequence>MKTKWYLRPGFLWVICLVTPPIGYAHLLYHRKKFRQQEWLGYLAIATLTMAIWLTKFMNPVMALIVLALLLVLIWKL</sequence>
<accession>A0A172ZE48</accession>
<dbReference type="RefSeq" id="WP_060533074.1">
    <property type="nucleotide sequence ID" value="NZ_CP013023.1"/>
</dbReference>
<dbReference type="EMBL" id="CP013023">
    <property type="protein sequence ID" value="ANF95799.1"/>
    <property type="molecule type" value="Genomic_DNA"/>
</dbReference>
<keyword evidence="1" id="KW-1133">Transmembrane helix</keyword>
<dbReference type="KEGG" id="pbv:AR543_07125"/>
<keyword evidence="3" id="KW-1185">Reference proteome</keyword>
<keyword evidence="1" id="KW-0472">Membrane</keyword>
<gene>
    <name evidence="2" type="ORF">AR543_07125</name>
</gene>
<evidence type="ECO:0000313" key="3">
    <source>
        <dbReference type="Proteomes" id="UP000078148"/>
    </source>
</evidence>
<organism evidence="2 3">
    <name type="scientific">Paenibacillus bovis</name>
    <dbReference type="NCBI Taxonomy" id="1616788"/>
    <lineage>
        <taxon>Bacteria</taxon>
        <taxon>Bacillati</taxon>
        <taxon>Bacillota</taxon>
        <taxon>Bacilli</taxon>
        <taxon>Bacillales</taxon>
        <taxon>Paenibacillaceae</taxon>
        <taxon>Paenibacillus</taxon>
    </lineage>
</organism>
<reference evidence="3" key="1">
    <citation type="submission" date="2015-10" db="EMBL/GenBank/DDBJ databases">
        <title>Genome of Paenibacillus bovis sp. nov.</title>
        <authorList>
            <person name="Wu Z."/>
            <person name="Gao C."/>
            <person name="Liu Z."/>
            <person name="Zheng H."/>
        </authorList>
    </citation>
    <scope>NUCLEOTIDE SEQUENCE [LARGE SCALE GENOMIC DNA]</scope>
    <source>
        <strain evidence="3">BD3526</strain>
    </source>
</reference>
<dbReference type="Proteomes" id="UP000078148">
    <property type="component" value="Chromosome"/>
</dbReference>